<evidence type="ECO:0000313" key="3">
    <source>
        <dbReference type="Proteomes" id="UP000501387"/>
    </source>
</evidence>
<keyword evidence="3" id="KW-1185">Reference proteome</keyword>
<dbReference type="KEGG" id="lins:G7067_11260"/>
<protein>
    <recommendedName>
        <fullName evidence="4">Histidine kinase</fullName>
    </recommendedName>
</protein>
<organism evidence="2 3">
    <name type="scientific">Leucobacter insecticola</name>
    <dbReference type="NCBI Taxonomy" id="2714934"/>
    <lineage>
        <taxon>Bacteria</taxon>
        <taxon>Bacillati</taxon>
        <taxon>Actinomycetota</taxon>
        <taxon>Actinomycetes</taxon>
        <taxon>Micrococcales</taxon>
        <taxon>Microbacteriaceae</taxon>
        <taxon>Leucobacter</taxon>
    </lineage>
</organism>
<gene>
    <name evidence="2" type="ORF">G7067_11260</name>
</gene>
<dbReference type="RefSeq" id="WP_166324369.1">
    <property type="nucleotide sequence ID" value="NZ_CP049934.1"/>
</dbReference>
<dbReference type="EMBL" id="CP049934">
    <property type="protein sequence ID" value="QIM16848.1"/>
    <property type="molecule type" value="Genomic_DNA"/>
</dbReference>
<dbReference type="AlphaFoldDB" id="A0A6G8FKH2"/>
<evidence type="ECO:0008006" key="4">
    <source>
        <dbReference type="Google" id="ProtNLM"/>
    </source>
</evidence>
<accession>A0A6G8FKH2</accession>
<name>A0A6G8FKH2_9MICO</name>
<feature type="transmembrane region" description="Helical" evidence="1">
    <location>
        <begin position="54"/>
        <end position="73"/>
    </location>
</feature>
<keyword evidence="1" id="KW-0472">Membrane</keyword>
<proteinExistence type="predicted"/>
<feature type="transmembrane region" description="Helical" evidence="1">
    <location>
        <begin position="85"/>
        <end position="103"/>
    </location>
</feature>
<dbReference type="Proteomes" id="UP000501387">
    <property type="component" value="Chromosome"/>
</dbReference>
<reference evidence="2 3" key="1">
    <citation type="submission" date="2020-03" db="EMBL/GenBank/DDBJ databases">
        <title>Leucobacter sp. nov., isolated from beetles.</title>
        <authorList>
            <person name="Hyun D.-W."/>
            <person name="Bae J.-W."/>
        </authorList>
    </citation>
    <scope>NUCLEOTIDE SEQUENCE [LARGE SCALE GENOMIC DNA]</scope>
    <source>
        <strain evidence="2 3">HDW9B</strain>
    </source>
</reference>
<keyword evidence="1" id="KW-0812">Transmembrane</keyword>
<feature type="transmembrane region" description="Helical" evidence="1">
    <location>
        <begin position="109"/>
        <end position="127"/>
    </location>
</feature>
<feature type="transmembrane region" description="Helical" evidence="1">
    <location>
        <begin position="20"/>
        <end position="42"/>
    </location>
</feature>
<evidence type="ECO:0000256" key="1">
    <source>
        <dbReference type="SAM" id="Phobius"/>
    </source>
</evidence>
<sequence>MNSQPTRLAPSKLGWLLLRFVLVIEVVGGAVLVWNVVLAFLAASGEPLGAKVSLLLAVLISWAWIAITLWGALAKRASWVRGSALTIHVLMFAAATGVLQGILGEAIGLGWSLLILALTGFVAAVIARPAKPVDPAE</sequence>
<evidence type="ECO:0000313" key="2">
    <source>
        <dbReference type="EMBL" id="QIM16848.1"/>
    </source>
</evidence>
<keyword evidence="1" id="KW-1133">Transmembrane helix</keyword>